<gene>
    <name evidence="3" type="ORF">F6J85_13140</name>
</gene>
<feature type="compositionally biased region" description="Basic and acidic residues" evidence="2">
    <location>
        <begin position="145"/>
        <end position="154"/>
    </location>
</feature>
<dbReference type="KEGG" id="mlz:F6J85_13140"/>
<dbReference type="PANTHER" id="PTHR35176:SF6">
    <property type="entry name" value="HEME OXYGENASE HI_0854-RELATED"/>
    <property type="match status" value="1"/>
</dbReference>
<dbReference type="EMBL" id="CP044232">
    <property type="protein sequence ID" value="QEW03938.1"/>
    <property type="molecule type" value="Genomic_DNA"/>
</dbReference>
<accession>A0A5J6L602</accession>
<proteinExistence type="predicted"/>
<dbReference type="GO" id="GO:0005829">
    <property type="term" value="C:cytosol"/>
    <property type="evidence" value="ECO:0007669"/>
    <property type="project" value="TreeGrafter"/>
</dbReference>
<reference evidence="4" key="1">
    <citation type="submission" date="2019-09" db="EMBL/GenBank/DDBJ databases">
        <title>Mumia zhuanghuii sp. nov. isolated from the intestinal contents of plateau pika (Ochotona curzoniae) in the Qinghai-Tibet plateau of China.</title>
        <authorList>
            <person name="Tian Z."/>
        </authorList>
    </citation>
    <scope>NUCLEOTIDE SEQUENCE [LARGE SCALE GENOMIC DNA]</scope>
    <source>
        <strain evidence="4">L-031</strain>
    </source>
</reference>
<name>A0A5J6L602_9MICO</name>
<dbReference type="Proteomes" id="UP000325516">
    <property type="component" value="Chromosome"/>
</dbReference>
<dbReference type="GO" id="GO:0070967">
    <property type="term" value="F:coenzyme F420 binding"/>
    <property type="evidence" value="ECO:0007669"/>
    <property type="project" value="TreeGrafter"/>
</dbReference>
<dbReference type="InterPro" id="IPR052019">
    <property type="entry name" value="F420H2_bilvrd_red/Heme_oxyg"/>
</dbReference>
<dbReference type="PANTHER" id="PTHR35176">
    <property type="entry name" value="HEME OXYGENASE HI_0854-RELATED"/>
    <property type="match status" value="1"/>
</dbReference>
<evidence type="ECO:0000313" key="3">
    <source>
        <dbReference type="EMBL" id="QEW03938.1"/>
    </source>
</evidence>
<sequence>MEETDMVDSSPGANRDHRIEQLTTAECWALLERTRMGRLALLDASGAPELFPVNYTSHEGFLYIRTANDSKLRHIRVNPGVAFEVDGNEDDIHWSVVVRGAAAQVTTDDEIRRSGVSQLTTASVTIKPFYIRLAPSVLTGRRFRERGVPGREEPTAPATGPVDRGAGVPRSTRPNPIPHLPPFEE</sequence>
<evidence type="ECO:0000256" key="1">
    <source>
        <dbReference type="ARBA" id="ARBA00023002"/>
    </source>
</evidence>
<keyword evidence="4" id="KW-1185">Reference proteome</keyword>
<dbReference type="GO" id="GO:0016627">
    <property type="term" value="F:oxidoreductase activity, acting on the CH-CH group of donors"/>
    <property type="evidence" value="ECO:0007669"/>
    <property type="project" value="TreeGrafter"/>
</dbReference>
<feature type="compositionally biased region" description="Pro residues" evidence="2">
    <location>
        <begin position="175"/>
        <end position="185"/>
    </location>
</feature>
<dbReference type="SUPFAM" id="SSF50475">
    <property type="entry name" value="FMN-binding split barrel"/>
    <property type="match status" value="1"/>
</dbReference>
<evidence type="ECO:0000313" key="4">
    <source>
        <dbReference type="Proteomes" id="UP000325516"/>
    </source>
</evidence>
<feature type="region of interest" description="Disordered" evidence="2">
    <location>
        <begin position="145"/>
        <end position="185"/>
    </location>
</feature>
<evidence type="ECO:0000256" key="2">
    <source>
        <dbReference type="SAM" id="MobiDB-lite"/>
    </source>
</evidence>
<dbReference type="InterPro" id="IPR024747">
    <property type="entry name" value="Pyridox_Oxase-rel"/>
</dbReference>
<dbReference type="Gene3D" id="2.30.110.10">
    <property type="entry name" value="Electron Transport, Fmn-binding Protein, Chain A"/>
    <property type="match status" value="1"/>
</dbReference>
<dbReference type="AlphaFoldDB" id="A0A5J6L602"/>
<dbReference type="InterPro" id="IPR012349">
    <property type="entry name" value="Split_barrel_FMN-bd"/>
</dbReference>
<dbReference type="Pfam" id="PF12900">
    <property type="entry name" value="Pyridox_ox_2"/>
    <property type="match status" value="1"/>
</dbReference>
<keyword evidence="1" id="KW-0560">Oxidoreductase</keyword>
<protein>
    <submittedName>
        <fullName evidence="3">Pyridoxamine 5'-phosphate oxidase family protein</fullName>
    </submittedName>
</protein>
<organism evidence="3 4">
    <name type="scientific">Microbacterium lushaniae</name>
    <dbReference type="NCBI Taxonomy" id="2614639"/>
    <lineage>
        <taxon>Bacteria</taxon>
        <taxon>Bacillati</taxon>
        <taxon>Actinomycetota</taxon>
        <taxon>Actinomycetes</taxon>
        <taxon>Micrococcales</taxon>
        <taxon>Microbacteriaceae</taxon>
        <taxon>Microbacterium</taxon>
    </lineage>
</organism>